<dbReference type="CDD" id="cd00303">
    <property type="entry name" value="retropepsin_like"/>
    <property type="match status" value="1"/>
</dbReference>
<comment type="caution">
    <text evidence="2">The sequence shown here is derived from an EMBL/GenBank/DDBJ whole genome shotgun (WGS) entry which is preliminary data.</text>
</comment>
<dbReference type="OrthoDB" id="1937476at2759"/>
<dbReference type="PANTHER" id="PTHR33240:SF15">
    <property type="entry name" value="GAG-PRO-LIKE PROTEIN"/>
    <property type="match status" value="1"/>
</dbReference>
<gene>
    <name evidence="2" type="ORF">J5N97_009168</name>
</gene>
<accession>A0A9D5HLJ1</accession>
<evidence type="ECO:0000256" key="1">
    <source>
        <dbReference type="SAM" id="MobiDB-lite"/>
    </source>
</evidence>
<keyword evidence="3" id="KW-1185">Reference proteome</keyword>
<reference evidence="2" key="2">
    <citation type="journal article" date="2022" name="Hortic Res">
        <title>The genome of Dioscorea zingiberensis sheds light on the biosynthesis, origin and evolution of the medicinally important diosgenin saponins.</title>
        <authorList>
            <person name="Li Y."/>
            <person name="Tan C."/>
            <person name="Li Z."/>
            <person name="Guo J."/>
            <person name="Li S."/>
            <person name="Chen X."/>
            <person name="Wang C."/>
            <person name="Dai X."/>
            <person name="Yang H."/>
            <person name="Song W."/>
            <person name="Hou L."/>
            <person name="Xu J."/>
            <person name="Tong Z."/>
            <person name="Xu A."/>
            <person name="Yuan X."/>
            <person name="Wang W."/>
            <person name="Yang Q."/>
            <person name="Chen L."/>
            <person name="Sun Z."/>
            <person name="Wang K."/>
            <person name="Pan B."/>
            <person name="Chen J."/>
            <person name="Bao Y."/>
            <person name="Liu F."/>
            <person name="Qi X."/>
            <person name="Gang D.R."/>
            <person name="Wen J."/>
            <person name="Li J."/>
        </authorList>
    </citation>
    <scope>NUCLEOTIDE SEQUENCE</scope>
    <source>
        <strain evidence="2">Dzin_1.0</strain>
    </source>
</reference>
<evidence type="ECO:0000313" key="2">
    <source>
        <dbReference type="EMBL" id="KAJ0980913.1"/>
    </source>
</evidence>
<reference evidence="2" key="1">
    <citation type="submission" date="2021-03" db="EMBL/GenBank/DDBJ databases">
        <authorList>
            <person name="Li Z."/>
            <person name="Yang C."/>
        </authorList>
    </citation>
    <scope>NUCLEOTIDE SEQUENCE</scope>
    <source>
        <strain evidence="2">Dzin_1.0</strain>
        <tissue evidence="2">Leaf</tissue>
    </source>
</reference>
<feature type="compositionally biased region" description="Basic and acidic residues" evidence="1">
    <location>
        <begin position="295"/>
        <end position="312"/>
    </location>
</feature>
<sequence>MKDNPRRKRSKKFCKFHQDKGHFTEDCIQLKNAIEGLIREGKLEQFLQKEPETEIEHNPPPQPIIPCDTRVTVIAGGPGYGGESSRSRKSHMRAVGSVQNVTSLKRPRSPMQICFSDEDLRGVHYPHDDALVITAQIGVFIVERVLIDTGSSVDIIFSSAFDKMKLPVENLKPMRSPLIGFNGSPLQPDGMISLPLTLETPPKFTTAVVNFLIVRCPSSYNVIIGRPSINMLKAVPLTYHMMIKFPTPNGCGEVKGDQLDSRRCYATMLKGYGEGSSRSGEALTVEDIQQEDDEREKAPAPVEELKAIPHEG</sequence>
<protein>
    <submittedName>
        <fullName evidence="2">Uncharacterized protein</fullName>
    </submittedName>
</protein>
<feature type="region of interest" description="Disordered" evidence="1">
    <location>
        <begin position="273"/>
        <end position="312"/>
    </location>
</feature>
<dbReference type="EMBL" id="JAGGNH010000002">
    <property type="protein sequence ID" value="KAJ0980913.1"/>
    <property type="molecule type" value="Genomic_DNA"/>
</dbReference>
<evidence type="ECO:0000313" key="3">
    <source>
        <dbReference type="Proteomes" id="UP001085076"/>
    </source>
</evidence>
<dbReference type="AlphaFoldDB" id="A0A9D5HLJ1"/>
<name>A0A9D5HLJ1_9LILI</name>
<feature type="region of interest" description="Disordered" evidence="1">
    <location>
        <begin position="78"/>
        <end position="101"/>
    </location>
</feature>
<organism evidence="2 3">
    <name type="scientific">Dioscorea zingiberensis</name>
    <dbReference type="NCBI Taxonomy" id="325984"/>
    <lineage>
        <taxon>Eukaryota</taxon>
        <taxon>Viridiplantae</taxon>
        <taxon>Streptophyta</taxon>
        <taxon>Embryophyta</taxon>
        <taxon>Tracheophyta</taxon>
        <taxon>Spermatophyta</taxon>
        <taxon>Magnoliopsida</taxon>
        <taxon>Liliopsida</taxon>
        <taxon>Dioscoreales</taxon>
        <taxon>Dioscoreaceae</taxon>
        <taxon>Dioscorea</taxon>
    </lineage>
</organism>
<dbReference type="Proteomes" id="UP001085076">
    <property type="component" value="Miscellaneous, Linkage group lg02"/>
</dbReference>
<proteinExistence type="predicted"/>
<dbReference type="Gene3D" id="2.40.70.10">
    <property type="entry name" value="Acid Proteases"/>
    <property type="match status" value="1"/>
</dbReference>
<dbReference type="PANTHER" id="PTHR33240">
    <property type="entry name" value="OS08G0508500 PROTEIN"/>
    <property type="match status" value="1"/>
</dbReference>
<dbReference type="InterPro" id="IPR021109">
    <property type="entry name" value="Peptidase_aspartic_dom_sf"/>
</dbReference>